<dbReference type="GO" id="GO:0046655">
    <property type="term" value="P:folic acid metabolic process"/>
    <property type="evidence" value="ECO:0007669"/>
    <property type="project" value="TreeGrafter"/>
</dbReference>
<dbReference type="PROSITE" id="PS00075">
    <property type="entry name" value="DHFR_1"/>
    <property type="match status" value="1"/>
</dbReference>
<keyword evidence="5" id="KW-0521">NADP</keyword>
<feature type="region of interest" description="Disordered" evidence="8">
    <location>
        <begin position="220"/>
        <end position="248"/>
    </location>
</feature>
<dbReference type="GO" id="GO:0050661">
    <property type="term" value="F:NADP binding"/>
    <property type="evidence" value="ECO:0007669"/>
    <property type="project" value="InterPro"/>
</dbReference>
<gene>
    <name evidence="10" type="ORF">OHK93_008241</name>
</gene>
<dbReference type="GO" id="GO:0046452">
    <property type="term" value="P:dihydrofolate metabolic process"/>
    <property type="evidence" value="ECO:0007669"/>
    <property type="project" value="TreeGrafter"/>
</dbReference>
<dbReference type="EC" id="1.5.1.3" evidence="2"/>
<keyword evidence="6" id="KW-0560">Oxidoreductase</keyword>
<evidence type="ECO:0000313" key="11">
    <source>
        <dbReference type="Proteomes" id="UP001161017"/>
    </source>
</evidence>
<evidence type="ECO:0000256" key="5">
    <source>
        <dbReference type="ARBA" id="ARBA00022857"/>
    </source>
</evidence>
<feature type="domain" description="DHFR" evidence="9">
    <location>
        <begin position="24"/>
        <end position="260"/>
    </location>
</feature>
<evidence type="ECO:0000256" key="3">
    <source>
        <dbReference type="ARBA" id="ARBA00018886"/>
    </source>
</evidence>
<evidence type="ECO:0000256" key="6">
    <source>
        <dbReference type="ARBA" id="ARBA00023002"/>
    </source>
</evidence>
<evidence type="ECO:0000313" key="10">
    <source>
        <dbReference type="EMBL" id="MDI1488964.1"/>
    </source>
</evidence>
<dbReference type="EMBL" id="JAPUFD010000008">
    <property type="protein sequence ID" value="MDI1488964.1"/>
    <property type="molecule type" value="Genomic_DNA"/>
</dbReference>
<dbReference type="GO" id="GO:0046654">
    <property type="term" value="P:tetrahydrofolate biosynthetic process"/>
    <property type="evidence" value="ECO:0007669"/>
    <property type="project" value="InterPro"/>
</dbReference>
<evidence type="ECO:0000256" key="4">
    <source>
        <dbReference type="ARBA" id="ARBA00022563"/>
    </source>
</evidence>
<comment type="caution">
    <text evidence="10">The sequence shown here is derived from an EMBL/GenBank/DDBJ whole genome shotgun (WGS) entry which is preliminary data.</text>
</comment>
<dbReference type="CDD" id="cd00209">
    <property type="entry name" value="DHFR"/>
    <property type="match status" value="1"/>
</dbReference>
<accession>A0AA43QNS9</accession>
<dbReference type="Pfam" id="PF00186">
    <property type="entry name" value="DHFR_1"/>
    <property type="match status" value="2"/>
</dbReference>
<dbReference type="PRINTS" id="PR00070">
    <property type="entry name" value="DHFR"/>
</dbReference>
<dbReference type="InterPro" id="IPR012259">
    <property type="entry name" value="DHFR"/>
</dbReference>
<evidence type="ECO:0000256" key="1">
    <source>
        <dbReference type="ARBA" id="ARBA00004903"/>
    </source>
</evidence>
<dbReference type="PANTHER" id="PTHR48069">
    <property type="entry name" value="DIHYDROFOLATE REDUCTASE"/>
    <property type="match status" value="1"/>
</dbReference>
<proteinExistence type="inferred from homology"/>
<comment type="similarity">
    <text evidence="7">Belongs to the dihydrofolate reductase family.</text>
</comment>
<evidence type="ECO:0000256" key="2">
    <source>
        <dbReference type="ARBA" id="ARBA00012856"/>
    </source>
</evidence>
<dbReference type="InterPro" id="IPR017925">
    <property type="entry name" value="DHFR_CS"/>
</dbReference>
<feature type="compositionally biased region" description="Acidic residues" evidence="8">
    <location>
        <begin position="232"/>
        <end position="242"/>
    </location>
</feature>
<dbReference type="GO" id="GO:0004146">
    <property type="term" value="F:dihydrofolate reductase activity"/>
    <property type="evidence" value="ECO:0007669"/>
    <property type="project" value="UniProtKB-EC"/>
</dbReference>
<reference evidence="10" key="1">
    <citation type="journal article" date="2023" name="Genome Biol. Evol.">
        <title>First Whole Genome Sequence and Flow Cytometry Genome Size Data for the Lichen-Forming Fungus Ramalina farinacea (Ascomycota).</title>
        <authorList>
            <person name="Llewellyn T."/>
            <person name="Mian S."/>
            <person name="Hill R."/>
            <person name="Leitch I.J."/>
            <person name="Gaya E."/>
        </authorList>
    </citation>
    <scope>NUCLEOTIDE SEQUENCE</scope>
    <source>
        <strain evidence="10">LIQ254RAFAR</strain>
    </source>
</reference>
<dbReference type="InterPro" id="IPR024072">
    <property type="entry name" value="DHFR-like_dom_sf"/>
</dbReference>
<dbReference type="Proteomes" id="UP001161017">
    <property type="component" value="Unassembled WGS sequence"/>
</dbReference>
<evidence type="ECO:0000256" key="8">
    <source>
        <dbReference type="SAM" id="MobiDB-lite"/>
    </source>
</evidence>
<dbReference type="InterPro" id="IPR001796">
    <property type="entry name" value="DHFR_dom"/>
</dbReference>
<dbReference type="SUPFAM" id="SSF53597">
    <property type="entry name" value="Dihydrofolate reductase-like"/>
    <property type="match status" value="1"/>
</dbReference>
<name>A0AA43QNS9_9LECA</name>
<dbReference type="GO" id="GO:0005739">
    <property type="term" value="C:mitochondrion"/>
    <property type="evidence" value="ECO:0007669"/>
    <property type="project" value="TreeGrafter"/>
</dbReference>
<keyword evidence="11" id="KW-1185">Reference proteome</keyword>
<dbReference type="AlphaFoldDB" id="A0AA43QNS9"/>
<comment type="pathway">
    <text evidence="1">Cofactor biosynthesis; tetrahydrofolate biosynthesis; 5,6,7,8-tetrahydrofolate from 7,8-dihydrofolate: step 1/1.</text>
</comment>
<feature type="region of interest" description="Disordered" evidence="8">
    <location>
        <begin position="57"/>
        <end position="80"/>
    </location>
</feature>
<dbReference type="PANTHER" id="PTHR48069:SF3">
    <property type="entry name" value="DIHYDROFOLATE REDUCTASE"/>
    <property type="match status" value="1"/>
</dbReference>
<evidence type="ECO:0000259" key="9">
    <source>
        <dbReference type="PROSITE" id="PS51330"/>
    </source>
</evidence>
<dbReference type="PROSITE" id="PS51330">
    <property type="entry name" value="DHFR_2"/>
    <property type="match status" value="1"/>
</dbReference>
<dbReference type="Gene3D" id="3.40.430.10">
    <property type="entry name" value="Dihydrofolate Reductase, subunit A"/>
    <property type="match status" value="1"/>
</dbReference>
<dbReference type="GO" id="GO:0006730">
    <property type="term" value="P:one-carbon metabolic process"/>
    <property type="evidence" value="ECO:0007669"/>
    <property type="project" value="UniProtKB-KW"/>
</dbReference>
<evidence type="ECO:0000256" key="7">
    <source>
        <dbReference type="RuleBase" id="RU004474"/>
    </source>
</evidence>
<organism evidence="10 11">
    <name type="scientific">Ramalina farinacea</name>
    <dbReference type="NCBI Taxonomy" id="258253"/>
    <lineage>
        <taxon>Eukaryota</taxon>
        <taxon>Fungi</taxon>
        <taxon>Dikarya</taxon>
        <taxon>Ascomycota</taxon>
        <taxon>Pezizomycotina</taxon>
        <taxon>Lecanoromycetes</taxon>
        <taxon>OSLEUM clade</taxon>
        <taxon>Lecanoromycetidae</taxon>
        <taxon>Lecanorales</taxon>
        <taxon>Lecanorineae</taxon>
        <taxon>Ramalinaceae</taxon>
        <taxon>Ramalina</taxon>
    </lineage>
</organism>
<keyword evidence="4" id="KW-0554">One-carbon metabolism</keyword>
<protein>
    <recommendedName>
        <fullName evidence="3">Dihydrofolate reductase</fullName>
        <ecNumber evidence="2">1.5.1.3</ecNumber>
    </recommendedName>
</protein>
<sequence length="262" mass="28456">MTNPSPPTTTTTITPMPPPLPLPRLTLIVATTPALGIGLRGTLPWPPLKPDLAFFARVTKRPPPPPPSSKTPSNHPHNAEHGEIRNAVIMGRKTWESIPTKFRPLRGRINVVVSRQGGGALGLDRDGEEVAFKVGSVEAGLRELGGRFGDGGSELEGKGEGEGGVRKGGVRLGRVFVIGGAEIYRIALGMECERVLWTRLGREFECDTFFPEGVLEDADAGGGEWERKSSGELDEWTGEEGAGESRQEKDIEFRVVMMERKR</sequence>